<protein>
    <submittedName>
        <fullName evidence="2">VOC family protein</fullName>
    </submittedName>
</protein>
<dbReference type="InterPro" id="IPR004360">
    <property type="entry name" value="Glyas_Fos-R_dOase_dom"/>
</dbReference>
<dbReference type="Proteomes" id="UP001597286">
    <property type="component" value="Unassembled WGS sequence"/>
</dbReference>
<comment type="caution">
    <text evidence="2">The sequence shown here is derived from an EMBL/GenBank/DDBJ whole genome shotgun (WGS) entry which is preliminary data.</text>
</comment>
<dbReference type="InterPro" id="IPR037523">
    <property type="entry name" value="VOC_core"/>
</dbReference>
<dbReference type="PROSITE" id="PS51819">
    <property type="entry name" value="VOC"/>
    <property type="match status" value="2"/>
</dbReference>
<keyword evidence="3" id="KW-1185">Reference proteome</keyword>
<dbReference type="InterPro" id="IPR052164">
    <property type="entry name" value="Anthracycline_SecMetBiosynth"/>
</dbReference>
<accession>A0ABW4P822</accession>
<evidence type="ECO:0000313" key="3">
    <source>
        <dbReference type="Proteomes" id="UP001597286"/>
    </source>
</evidence>
<feature type="domain" description="VOC" evidence="1">
    <location>
        <begin position="11"/>
        <end position="128"/>
    </location>
</feature>
<organism evidence="2 3">
    <name type="scientific">Rhodococcus gannanensis</name>
    <dbReference type="NCBI Taxonomy" id="1960308"/>
    <lineage>
        <taxon>Bacteria</taxon>
        <taxon>Bacillati</taxon>
        <taxon>Actinomycetota</taxon>
        <taxon>Actinomycetes</taxon>
        <taxon>Mycobacteriales</taxon>
        <taxon>Nocardiaceae</taxon>
        <taxon>Rhodococcus</taxon>
    </lineage>
</organism>
<evidence type="ECO:0000313" key="2">
    <source>
        <dbReference type="EMBL" id="MFD1814627.1"/>
    </source>
</evidence>
<reference evidence="3" key="1">
    <citation type="journal article" date="2019" name="Int. J. Syst. Evol. Microbiol.">
        <title>The Global Catalogue of Microorganisms (GCM) 10K type strain sequencing project: providing services to taxonomists for standard genome sequencing and annotation.</title>
        <authorList>
            <consortium name="The Broad Institute Genomics Platform"/>
            <consortium name="The Broad Institute Genome Sequencing Center for Infectious Disease"/>
            <person name="Wu L."/>
            <person name="Ma J."/>
        </authorList>
    </citation>
    <scope>NUCLEOTIDE SEQUENCE [LARGE SCALE GENOMIC DNA]</scope>
    <source>
        <strain evidence="3">DT72</strain>
    </source>
</reference>
<dbReference type="PANTHER" id="PTHR33993:SF14">
    <property type="entry name" value="GB|AAF24581.1"/>
    <property type="match status" value="1"/>
</dbReference>
<name>A0ABW4P822_9NOCA</name>
<dbReference type="SUPFAM" id="SSF54593">
    <property type="entry name" value="Glyoxalase/Bleomycin resistance protein/Dihydroxybiphenyl dioxygenase"/>
    <property type="match status" value="2"/>
</dbReference>
<dbReference type="InterPro" id="IPR029068">
    <property type="entry name" value="Glyas_Bleomycin-R_OHBP_Dase"/>
</dbReference>
<proteinExistence type="predicted"/>
<dbReference type="Pfam" id="PF00903">
    <property type="entry name" value="Glyoxalase"/>
    <property type="match status" value="2"/>
</dbReference>
<dbReference type="EMBL" id="JBHUFB010000019">
    <property type="protein sequence ID" value="MFD1814627.1"/>
    <property type="molecule type" value="Genomic_DNA"/>
</dbReference>
<dbReference type="Gene3D" id="3.10.180.10">
    <property type="entry name" value="2,3-Dihydroxybiphenyl 1,2-Dioxygenase, domain 1"/>
    <property type="match status" value="2"/>
</dbReference>
<sequence length="262" mass="26656">MPTRSHYPEGVPCWVDLAASDPTVAEDYYTRLLGWEFEAMPDPDGGVYSMAYLRGQPVAAVGGQPPGTPPGTPSHWNTYLAANDVTATTTKVAPAGGQVLMDPADVADAGRMAFVADPTGAVVGLWEAGGHIGAGIRGESGTLVWSELVTTDPAVALTFYETVLGVTSTAMPMPGGTYTVLHAGGEDVGGCATPRVAGAPAHWQTYFAVDDPDATAEQSGAAGGSTLVAPFDVPGAGRIAVLSDPTGAVFSVMLPIPPQAEG</sequence>
<dbReference type="RefSeq" id="WP_378487100.1">
    <property type="nucleotide sequence ID" value="NZ_JBHUFB010000019.1"/>
</dbReference>
<dbReference type="CDD" id="cd07247">
    <property type="entry name" value="SgaA_N_like"/>
    <property type="match status" value="2"/>
</dbReference>
<feature type="domain" description="VOC" evidence="1">
    <location>
        <begin position="142"/>
        <end position="255"/>
    </location>
</feature>
<gene>
    <name evidence="2" type="ORF">ACFSJG_20615</name>
</gene>
<evidence type="ECO:0000259" key="1">
    <source>
        <dbReference type="PROSITE" id="PS51819"/>
    </source>
</evidence>
<dbReference type="PANTHER" id="PTHR33993">
    <property type="entry name" value="GLYOXALASE-RELATED"/>
    <property type="match status" value="1"/>
</dbReference>